<gene>
    <name evidence="2" type="ORF">F9802_03235</name>
</gene>
<keyword evidence="3" id="KW-1185">Reference proteome</keyword>
<protein>
    <submittedName>
        <fullName evidence="2">DinB family protein</fullName>
    </submittedName>
</protein>
<sequence length="151" mass="17275">MATWEQLDFVRTATVNTLEKIDENKWDKQPEGFSNTIKWNAGHIYVSLESFLKAADSEFQTNVEEYAPFFGMGTKPSEWPDNAPSKEQIIQLLTDQKTRVQQHFKDRLSDQPANEIKIGPLSLNTINDVINFSLFHEGLHLGVIQAQLKIL</sequence>
<dbReference type="SUPFAM" id="SSF109854">
    <property type="entry name" value="DinB/YfiT-like putative metalloenzymes"/>
    <property type="match status" value="1"/>
</dbReference>
<feature type="domain" description="DinB-like" evidence="1">
    <location>
        <begin position="6"/>
        <end position="144"/>
    </location>
</feature>
<dbReference type="EMBL" id="WEIO01000001">
    <property type="protein sequence ID" value="KAB7709136.1"/>
    <property type="molecule type" value="Genomic_DNA"/>
</dbReference>
<reference evidence="2 3" key="1">
    <citation type="submission" date="2019-10" db="EMBL/GenBank/DDBJ databases">
        <title>Bacillus aerolatum sp. nov., isolated from bioaerosol of sport playgrounds.</title>
        <authorList>
            <person name="Chen P."/>
            <person name="Zhang G."/>
        </authorList>
    </citation>
    <scope>NUCLEOTIDE SEQUENCE [LARGE SCALE GENOMIC DNA]</scope>
    <source>
        <strain evidence="2 3">CX253</strain>
    </source>
</reference>
<dbReference type="Gene3D" id="1.20.120.450">
    <property type="entry name" value="dinb family like domain"/>
    <property type="match status" value="1"/>
</dbReference>
<dbReference type="InterPro" id="IPR034660">
    <property type="entry name" value="DinB/YfiT-like"/>
</dbReference>
<evidence type="ECO:0000259" key="1">
    <source>
        <dbReference type="Pfam" id="PF12867"/>
    </source>
</evidence>
<name>A0A6I1G0J4_9BACI</name>
<dbReference type="Proteomes" id="UP000429595">
    <property type="component" value="Unassembled WGS sequence"/>
</dbReference>
<dbReference type="InterPro" id="IPR024775">
    <property type="entry name" value="DinB-like"/>
</dbReference>
<comment type="caution">
    <text evidence="2">The sequence shown here is derived from an EMBL/GenBank/DDBJ whole genome shotgun (WGS) entry which is preliminary data.</text>
</comment>
<evidence type="ECO:0000313" key="3">
    <source>
        <dbReference type="Proteomes" id="UP000429595"/>
    </source>
</evidence>
<organism evidence="2 3">
    <name type="scientific">Bacillus aerolatus</name>
    <dbReference type="NCBI Taxonomy" id="2653354"/>
    <lineage>
        <taxon>Bacteria</taxon>
        <taxon>Bacillati</taxon>
        <taxon>Bacillota</taxon>
        <taxon>Bacilli</taxon>
        <taxon>Bacillales</taxon>
        <taxon>Bacillaceae</taxon>
        <taxon>Bacillus</taxon>
    </lineage>
</organism>
<dbReference type="RefSeq" id="WP_152149662.1">
    <property type="nucleotide sequence ID" value="NZ_WEIO01000001.1"/>
</dbReference>
<proteinExistence type="predicted"/>
<dbReference type="AlphaFoldDB" id="A0A6I1G0J4"/>
<accession>A0A6I1G0J4</accession>
<dbReference type="Pfam" id="PF12867">
    <property type="entry name" value="DinB_2"/>
    <property type="match status" value="1"/>
</dbReference>
<evidence type="ECO:0000313" key="2">
    <source>
        <dbReference type="EMBL" id="KAB7709136.1"/>
    </source>
</evidence>